<sequence length="119" mass="13831">MRVKCALPTVKLQPFRIPSAWKVDYNTFIELDPKILDEADSKWMHFTEDLLQISHSRYPILVDVGWYPEGNSHGEYGLEVIKDHDWSNPLESFSTNDKDEMVAKIEQLLQIIGAGYYSR</sequence>
<reference evidence="1" key="2">
    <citation type="submission" date="2022-09" db="EMBL/GenBank/DDBJ databases">
        <title>Genome analysis and characterization of larvicidal activity of Brevibacillus strains.</title>
        <authorList>
            <person name="Patrusheva E.V."/>
            <person name="Izotova A.O."/>
            <person name="Toshchakov S.V."/>
            <person name="Sineoky S.P."/>
        </authorList>
    </citation>
    <scope>NUCLEOTIDE SEQUENCE</scope>
    <source>
        <strain evidence="1">VKPM_B-13247</strain>
    </source>
</reference>
<reference evidence="2 3" key="1">
    <citation type="submission" date="2018-02" db="EMBL/GenBank/DDBJ databases">
        <title>Comparative analysis of genomes of three Brevibacillus laterosporus strains producers of potent antimicrobials isolated from silage.</title>
        <authorList>
            <person name="Kojic M."/>
            <person name="Miljkovic M."/>
            <person name="Studholme D."/>
            <person name="Filipic B."/>
        </authorList>
    </citation>
    <scope>NUCLEOTIDE SEQUENCE [LARGE SCALE GENOMIC DNA]</scope>
    <source>
        <strain evidence="2 3">BGSP11</strain>
    </source>
</reference>
<dbReference type="Proteomes" id="UP000239759">
    <property type="component" value="Unassembled WGS sequence"/>
</dbReference>
<evidence type="ECO:0000313" key="1">
    <source>
        <dbReference type="EMBL" id="MCZ0806706.1"/>
    </source>
</evidence>
<name>A0AAP8QG58_BRELA</name>
<evidence type="ECO:0000313" key="3">
    <source>
        <dbReference type="Proteomes" id="UP000239759"/>
    </source>
</evidence>
<dbReference type="EMBL" id="JAPTNE010000008">
    <property type="protein sequence ID" value="MCZ0806706.1"/>
    <property type="molecule type" value="Genomic_DNA"/>
</dbReference>
<protein>
    <submittedName>
        <fullName evidence="2">Uncharacterized protein</fullName>
    </submittedName>
</protein>
<dbReference type="Proteomes" id="UP001077662">
    <property type="component" value="Unassembled WGS sequence"/>
</dbReference>
<dbReference type="AlphaFoldDB" id="A0AAP8QG58"/>
<accession>A0AAP8QG58</accession>
<dbReference type="EMBL" id="PRKQ01000002">
    <property type="protein sequence ID" value="PPB11033.1"/>
    <property type="molecule type" value="Genomic_DNA"/>
</dbReference>
<dbReference type="RefSeq" id="WP_104030630.1">
    <property type="nucleotide sequence ID" value="NZ_JANSGW010000008.1"/>
</dbReference>
<comment type="caution">
    <text evidence="2">The sequence shown here is derived from an EMBL/GenBank/DDBJ whole genome shotgun (WGS) entry which is preliminary data.</text>
</comment>
<proteinExistence type="predicted"/>
<evidence type="ECO:0000313" key="2">
    <source>
        <dbReference type="EMBL" id="PPB11033.1"/>
    </source>
</evidence>
<organism evidence="2 3">
    <name type="scientific">Brevibacillus laterosporus</name>
    <name type="common">Bacillus laterosporus</name>
    <dbReference type="NCBI Taxonomy" id="1465"/>
    <lineage>
        <taxon>Bacteria</taxon>
        <taxon>Bacillati</taxon>
        <taxon>Bacillota</taxon>
        <taxon>Bacilli</taxon>
        <taxon>Bacillales</taxon>
        <taxon>Paenibacillaceae</taxon>
        <taxon>Brevibacillus</taxon>
    </lineage>
</organism>
<gene>
    <name evidence="2" type="ORF">C4A77_02555</name>
    <name evidence="1" type="ORF">O0554_07195</name>
</gene>